<accession>A0A9E6ZVQ5</accession>
<dbReference type="InterPro" id="IPR011990">
    <property type="entry name" value="TPR-like_helical_dom_sf"/>
</dbReference>
<organism evidence="1 2">
    <name type="scientific">Abyssalbus ytuae</name>
    <dbReference type="NCBI Taxonomy" id="2926907"/>
    <lineage>
        <taxon>Bacteria</taxon>
        <taxon>Pseudomonadati</taxon>
        <taxon>Bacteroidota</taxon>
        <taxon>Flavobacteriia</taxon>
        <taxon>Flavobacteriales</taxon>
        <taxon>Flavobacteriaceae</taxon>
        <taxon>Abyssalbus</taxon>
    </lineage>
</organism>
<name>A0A9E6ZVQ5_9FLAO</name>
<dbReference type="AlphaFoldDB" id="A0A9E6ZVQ5"/>
<reference evidence="1" key="1">
    <citation type="submission" date="2022-03" db="EMBL/GenBank/DDBJ databases">
        <title>Description of Abyssus ytuae gen. nov., sp. nov., a novel member of the family Flavobacteriaceae isolated from the sediment of Mariana Trench.</title>
        <authorList>
            <person name="Zhang J."/>
            <person name="Xu X."/>
        </authorList>
    </citation>
    <scope>NUCLEOTIDE SEQUENCE</scope>
    <source>
        <strain evidence="1">MT3330</strain>
    </source>
</reference>
<dbReference type="Pfam" id="PF13432">
    <property type="entry name" value="TPR_16"/>
    <property type="match status" value="1"/>
</dbReference>
<keyword evidence="2" id="KW-1185">Reference proteome</keyword>
<sequence>MGKYESAIEFTEKLDDSLKCGKLEILGFCYRSLNNDTKSITYYEEYIEKCNPSYIQRVNLGDSYYKTNQLEKAKEQFLIAQKAEPELGLIDYNLGLIEYAKGNKEKAVEYFTSVINKTKGETLDFDYIEMQINTLNELKEYDSAFKNIDTILEIWDKNSIEYKYSLIIKSSIFGAKGEYQSAIKMLDNIINSGIENEIVLLEAYAYQLDYYSKMNKKKKACEIYTKIESINPESGILKEYKCE</sequence>
<evidence type="ECO:0000313" key="2">
    <source>
        <dbReference type="Proteomes" id="UP000831290"/>
    </source>
</evidence>
<dbReference type="Proteomes" id="UP000831290">
    <property type="component" value="Chromosome"/>
</dbReference>
<dbReference type="RefSeq" id="WP_255845275.1">
    <property type="nucleotide sequence ID" value="NZ_CP094358.1"/>
</dbReference>
<dbReference type="KEGG" id="fbm:MQE35_05050"/>
<dbReference type="SMART" id="SM00028">
    <property type="entry name" value="TPR"/>
    <property type="match status" value="4"/>
</dbReference>
<dbReference type="SUPFAM" id="SSF48452">
    <property type="entry name" value="TPR-like"/>
    <property type="match status" value="1"/>
</dbReference>
<dbReference type="EMBL" id="CP094358">
    <property type="protein sequence ID" value="UOB18658.1"/>
    <property type="molecule type" value="Genomic_DNA"/>
</dbReference>
<dbReference type="InterPro" id="IPR019734">
    <property type="entry name" value="TPR_rpt"/>
</dbReference>
<proteinExistence type="predicted"/>
<dbReference type="Gene3D" id="1.25.40.10">
    <property type="entry name" value="Tetratricopeptide repeat domain"/>
    <property type="match status" value="2"/>
</dbReference>
<dbReference type="Pfam" id="PF13174">
    <property type="entry name" value="TPR_6"/>
    <property type="match status" value="1"/>
</dbReference>
<evidence type="ECO:0000313" key="1">
    <source>
        <dbReference type="EMBL" id="UOB18658.1"/>
    </source>
</evidence>
<protein>
    <submittedName>
        <fullName evidence="1">Tetratricopeptide repeat protein</fullName>
    </submittedName>
</protein>
<gene>
    <name evidence="1" type="ORF">MQE35_05050</name>
</gene>